<comment type="caution">
    <text evidence="2">The sequence shown here is derived from an EMBL/GenBank/DDBJ whole genome shotgun (WGS) entry which is preliminary data.</text>
</comment>
<protein>
    <submittedName>
        <fullName evidence="2">Uncharacterized protein</fullName>
    </submittedName>
</protein>
<name>A0A6S7G458_PARCT</name>
<feature type="compositionally biased region" description="Polar residues" evidence="1">
    <location>
        <begin position="270"/>
        <end position="283"/>
    </location>
</feature>
<feature type="region of interest" description="Disordered" evidence="1">
    <location>
        <begin position="267"/>
        <end position="317"/>
    </location>
</feature>
<accession>A0A6S7G458</accession>
<reference evidence="2" key="1">
    <citation type="submission" date="2020-04" db="EMBL/GenBank/DDBJ databases">
        <authorList>
            <person name="Alioto T."/>
            <person name="Alioto T."/>
            <person name="Gomez Garrido J."/>
        </authorList>
    </citation>
    <scope>NUCLEOTIDE SEQUENCE</scope>
    <source>
        <strain evidence="2">A484AB</strain>
    </source>
</reference>
<feature type="compositionally biased region" description="Pro residues" evidence="1">
    <location>
        <begin position="285"/>
        <end position="297"/>
    </location>
</feature>
<sequence length="317" mass="35696">MAELTRKQEQTLSEENNSEDEITLDDDVVCEKTNDDCDNDVDKNFVNTCDDDDSFDGRSEYSDSDYDADIDEEEEEINNETCALFLKQIWDAQRVNIQKRKQDRFLPLTKKFVNGCFVKREKMLNDNPQIIKHLVFLCCNIANSKIPTDISGVDKAQALRNIEAVQNIYADCDGGRCETPNADRHGEIQHDDENPGKTSVVETDKGVKFGNKTLPIAFDDMLADLTKNVEKKNTNLTAGQHAKLLLKELKKPGNIRSDNLRNQYRELDSGSGTPTMSQVTTVQPASPPPPYITPPQGIPLSFLKSKKGKPHSFMFDT</sequence>
<organism evidence="2 3">
    <name type="scientific">Paramuricea clavata</name>
    <name type="common">Red gorgonian</name>
    <name type="synonym">Violescent sea-whip</name>
    <dbReference type="NCBI Taxonomy" id="317549"/>
    <lineage>
        <taxon>Eukaryota</taxon>
        <taxon>Metazoa</taxon>
        <taxon>Cnidaria</taxon>
        <taxon>Anthozoa</taxon>
        <taxon>Octocorallia</taxon>
        <taxon>Malacalcyonacea</taxon>
        <taxon>Plexauridae</taxon>
        <taxon>Paramuricea</taxon>
    </lineage>
</organism>
<keyword evidence="3" id="KW-1185">Reference proteome</keyword>
<evidence type="ECO:0000256" key="1">
    <source>
        <dbReference type="SAM" id="MobiDB-lite"/>
    </source>
</evidence>
<feature type="region of interest" description="Disordered" evidence="1">
    <location>
        <begin position="1"/>
        <end position="25"/>
    </location>
</feature>
<evidence type="ECO:0000313" key="3">
    <source>
        <dbReference type="Proteomes" id="UP001152795"/>
    </source>
</evidence>
<dbReference type="EMBL" id="CACRXK020001238">
    <property type="protein sequence ID" value="CAB3987814.1"/>
    <property type="molecule type" value="Genomic_DNA"/>
</dbReference>
<dbReference type="AlphaFoldDB" id="A0A6S7G458"/>
<feature type="compositionally biased region" description="Acidic residues" evidence="1">
    <location>
        <begin position="16"/>
        <end position="25"/>
    </location>
</feature>
<dbReference type="Proteomes" id="UP001152795">
    <property type="component" value="Unassembled WGS sequence"/>
</dbReference>
<gene>
    <name evidence="2" type="ORF">PACLA_8A006603</name>
</gene>
<evidence type="ECO:0000313" key="2">
    <source>
        <dbReference type="EMBL" id="CAB3987814.1"/>
    </source>
</evidence>
<proteinExistence type="predicted"/>